<comment type="caution">
    <text evidence="2">The sequence shown here is derived from an EMBL/GenBank/DDBJ whole genome shotgun (WGS) entry which is preliminary data.</text>
</comment>
<dbReference type="Proteomes" id="UP000467700">
    <property type="component" value="Unassembled WGS sequence"/>
</dbReference>
<dbReference type="InterPro" id="IPR011935">
    <property type="entry name" value="CHP02231"/>
</dbReference>
<evidence type="ECO:0000313" key="2">
    <source>
        <dbReference type="EMBL" id="CAA7263841.1"/>
    </source>
</evidence>
<gene>
    <name evidence="2" type="ORF">AAE3_LOCUS5951</name>
</gene>
<dbReference type="EMBL" id="CACVBS010000041">
    <property type="protein sequence ID" value="CAA7263841.1"/>
    <property type="molecule type" value="Genomic_DNA"/>
</dbReference>
<sequence>MAYRLPGLVSIPSDGETRTFTIKELELPSKLTRFAIPRVDTRTHMTAKIVNASEYTLLPGKASVYVDGTFTSTMNMFLVSPDETFNCPLGLDQAIRIVYHPRESKASKSGFYTKTSNTLVSQRVTVHNTRLRSVPELNIIDQIPVAEDSQIAVTLKKPALALPSQDPVNQIEPIVRVEEGVSACWYDAEDSGNIAALGKDGKLKWVCSVPAQQKVNLVLQWEVSVPSEATILGL</sequence>
<evidence type="ECO:0000259" key="1">
    <source>
        <dbReference type="Pfam" id="PF13598"/>
    </source>
</evidence>
<proteinExistence type="predicted"/>
<dbReference type="PANTHER" id="PTHR31005:SF8">
    <property type="entry name" value="DUF4139 DOMAIN-CONTAINING PROTEIN"/>
    <property type="match status" value="1"/>
</dbReference>
<accession>A0A8S0VZM3</accession>
<dbReference type="NCBIfam" id="TIGR02231">
    <property type="entry name" value="mucoidy inhibitor MuiA family protein"/>
    <property type="match status" value="1"/>
</dbReference>
<dbReference type="OrthoDB" id="10068793at2759"/>
<evidence type="ECO:0000313" key="3">
    <source>
        <dbReference type="Proteomes" id="UP000467700"/>
    </source>
</evidence>
<protein>
    <recommendedName>
        <fullName evidence="1">DUF4139 domain-containing protein</fullName>
    </recommendedName>
</protein>
<reference evidence="2 3" key="1">
    <citation type="submission" date="2020-01" db="EMBL/GenBank/DDBJ databases">
        <authorList>
            <person name="Gupta K D."/>
        </authorList>
    </citation>
    <scope>NUCLEOTIDE SEQUENCE [LARGE SCALE GENOMIC DNA]</scope>
</reference>
<dbReference type="AlphaFoldDB" id="A0A8S0VZM3"/>
<dbReference type="Pfam" id="PF13598">
    <property type="entry name" value="DUF4139"/>
    <property type="match status" value="1"/>
</dbReference>
<dbReference type="PANTHER" id="PTHR31005">
    <property type="entry name" value="DUF4139 DOMAIN-CONTAINING PROTEIN"/>
    <property type="match status" value="1"/>
</dbReference>
<dbReference type="InterPro" id="IPR037291">
    <property type="entry name" value="DUF4139"/>
</dbReference>
<name>A0A8S0VZM3_CYCAE</name>
<keyword evidence="3" id="KW-1185">Reference proteome</keyword>
<organism evidence="2 3">
    <name type="scientific">Cyclocybe aegerita</name>
    <name type="common">Black poplar mushroom</name>
    <name type="synonym">Agrocybe aegerita</name>
    <dbReference type="NCBI Taxonomy" id="1973307"/>
    <lineage>
        <taxon>Eukaryota</taxon>
        <taxon>Fungi</taxon>
        <taxon>Dikarya</taxon>
        <taxon>Basidiomycota</taxon>
        <taxon>Agaricomycotina</taxon>
        <taxon>Agaricomycetes</taxon>
        <taxon>Agaricomycetidae</taxon>
        <taxon>Agaricales</taxon>
        <taxon>Agaricineae</taxon>
        <taxon>Bolbitiaceae</taxon>
        <taxon>Cyclocybe</taxon>
    </lineage>
</organism>
<feature type="domain" description="DUF4139" evidence="1">
    <location>
        <begin position="2"/>
        <end position="226"/>
    </location>
</feature>